<gene>
    <name evidence="7" type="ORF">BDV98DRAFT_538502</name>
</gene>
<dbReference type="GO" id="GO:0005829">
    <property type="term" value="C:cytosol"/>
    <property type="evidence" value="ECO:0007669"/>
    <property type="project" value="GOC"/>
</dbReference>
<reference evidence="7 8" key="1">
    <citation type="journal article" date="2019" name="Nat. Ecol. Evol.">
        <title>Megaphylogeny resolves global patterns of mushroom evolution.</title>
        <authorList>
            <person name="Varga T."/>
            <person name="Krizsan K."/>
            <person name="Foldi C."/>
            <person name="Dima B."/>
            <person name="Sanchez-Garcia M."/>
            <person name="Sanchez-Ramirez S."/>
            <person name="Szollosi G.J."/>
            <person name="Szarkandi J.G."/>
            <person name="Papp V."/>
            <person name="Albert L."/>
            <person name="Andreopoulos W."/>
            <person name="Angelini C."/>
            <person name="Antonin V."/>
            <person name="Barry K.W."/>
            <person name="Bougher N.L."/>
            <person name="Buchanan P."/>
            <person name="Buyck B."/>
            <person name="Bense V."/>
            <person name="Catcheside P."/>
            <person name="Chovatia M."/>
            <person name="Cooper J."/>
            <person name="Damon W."/>
            <person name="Desjardin D."/>
            <person name="Finy P."/>
            <person name="Geml J."/>
            <person name="Haridas S."/>
            <person name="Hughes K."/>
            <person name="Justo A."/>
            <person name="Karasinski D."/>
            <person name="Kautmanova I."/>
            <person name="Kiss B."/>
            <person name="Kocsube S."/>
            <person name="Kotiranta H."/>
            <person name="LaButti K.M."/>
            <person name="Lechner B.E."/>
            <person name="Liimatainen K."/>
            <person name="Lipzen A."/>
            <person name="Lukacs Z."/>
            <person name="Mihaltcheva S."/>
            <person name="Morgado L.N."/>
            <person name="Niskanen T."/>
            <person name="Noordeloos M.E."/>
            <person name="Ohm R.A."/>
            <person name="Ortiz-Santana B."/>
            <person name="Ovrebo C."/>
            <person name="Racz N."/>
            <person name="Riley R."/>
            <person name="Savchenko A."/>
            <person name="Shiryaev A."/>
            <person name="Soop K."/>
            <person name="Spirin V."/>
            <person name="Szebenyi C."/>
            <person name="Tomsovsky M."/>
            <person name="Tulloss R.E."/>
            <person name="Uehling J."/>
            <person name="Grigoriev I.V."/>
            <person name="Vagvolgyi C."/>
            <person name="Papp T."/>
            <person name="Martin F.M."/>
            <person name="Miettinen O."/>
            <person name="Hibbett D.S."/>
            <person name="Nagy L.G."/>
        </authorList>
    </citation>
    <scope>NUCLEOTIDE SEQUENCE [LARGE SCALE GENOMIC DNA]</scope>
    <source>
        <strain evidence="7 8">CBS 309.79</strain>
    </source>
</reference>
<dbReference type="GO" id="GO:0006891">
    <property type="term" value="P:intra-Golgi vesicle-mediated transport"/>
    <property type="evidence" value="ECO:0007669"/>
    <property type="project" value="TreeGrafter"/>
</dbReference>
<dbReference type="InterPro" id="IPR045126">
    <property type="entry name" value="TRAPPC10/Trs130"/>
</dbReference>
<feature type="domain" description="DUF7077" evidence="6">
    <location>
        <begin position="697"/>
        <end position="801"/>
    </location>
</feature>
<organism evidence="7 8">
    <name type="scientific">Pterulicium gracile</name>
    <dbReference type="NCBI Taxonomy" id="1884261"/>
    <lineage>
        <taxon>Eukaryota</taxon>
        <taxon>Fungi</taxon>
        <taxon>Dikarya</taxon>
        <taxon>Basidiomycota</taxon>
        <taxon>Agaricomycotina</taxon>
        <taxon>Agaricomycetes</taxon>
        <taxon>Agaricomycetidae</taxon>
        <taxon>Agaricales</taxon>
        <taxon>Pleurotineae</taxon>
        <taxon>Pterulaceae</taxon>
        <taxon>Pterulicium</taxon>
    </lineage>
</organism>
<accession>A0A5C3R1R4</accession>
<dbReference type="Pfam" id="PF23274">
    <property type="entry name" value="DUF7077"/>
    <property type="match status" value="1"/>
</dbReference>
<evidence type="ECO:0000259" key="5">
    <source>
        <dbReference type="Pfam" id="PF23036"/>
    </source>
</evidence>
<evidence type="ECO:0000256" key="2">
    <source>
        <dbReference type="ARBA" id="ARBA00022448"/>
    </source>
</evidence>
<dbReference type="Pfam" id="PF12584">
    <property type="entry name" value="TRAPPC10"/>
    <property type="match status" value="1"/>
</dbReference>
<feature type="domain" description="TRAPPC10/Trs130 C-terminal" evidence="4">
    <location>
        <begin position="1006"/>
        <end position="1145"/>
    </location>
</feature>
<protein>
    <submittedName>
        <fullName evidence="7">Trafficking protein particle complex subunit 10</fullName>
    </submittedName>
</protein>
<evidence type="ECO:0000256" key="3">
    <source>
        <dbReference type="ARBA" id="ARBA00023034"/>
    </source>
</evidence>
<feature type="domain" description="TRAPPC10/Trs130 N-terminal" evidence="5">
    <location>
        <begin position="17"/>
        <end position="321"/>
    </location>
</feature>
<dbReference type="AlphaFoldDB" id="A0A5C3R1R4"/>
<evidence type="ECO:0000313" key="8">
    <source>
        <dbReference type="Proteomes" id="UP000305067"/>
    </source>
</evidence>
<keyword evidence="2" id="KW-0813">Transport</keyword>
<dbReference type="InterPro" id="IPR022233">
    <property type="entry name" value="TRAPPC10/Trs130_C"/>
</dbReference>
<evidence type="ECO:0000259" key="4">
    <source>
        <dbReference type="Pfam" id="PF12584"/>
    </source>
</evidence>
<evidence type="ECO:0000259" key="6">
    <source>
        <dbReference type="Pfam" id="PF23274"/>
    </source>
</evidence>
<dbReference type="EMBL" id="ML178814">
    <property type="protein sequence ID" value="TFL07080.1"/>
    <property type="molecule type" value="Genomic_DNA"/>
</dbReference>
<dbReference type="Pfam" id="PF23036">
    <property type="entry name" value="TRAPPC10_1st"/>
    <property type="match status" value="1"/>
</dbReference>
<comment type="subcellular location">
    <subcellularLocation>
        <location evidence="1">Golgi apparatus</location>
    </subcellularLocation>
</comment>
<dbReference type="OrthoDB" id="10256906at2759"/>
<evidence type="ECO:0000256" key="1">
    <source>
        <dbReference type="ARBA" id="ARBA00004555"/>
    </source>
</evidence>
<dbReference type="InterPro" id="IPR056913">
    <property type="entry name" value="TRAPPC10/Trs130_N"/>
</dbReference>
<name>A0A5C3R1R4_9AGAR</name>
<evidence type="ECO:0000313" key="7">
    <source>
        <dbReference type="EMBL" id="TFL07080.1"/>
    </source>
</evidence>
<dbReference type="Proteomes" id="UP000305067">
    <property type="component" value="Unassembled WGS sequence"/>
</dbReference>
<dbReference type="PANTHER" id="PTHR13251:SF3">
    <property type="entry name" value="TRAFFICKING PROTEIN PARTICLE COMPLEX SUBUNIT 10"/>
    <property type="match status" value="1"/>
</dbReference>
<dbReference type="PANTHER" id="PTHR13251">
    <property type="entry name" value="EPILEPSY HOLOPROSENCEPHALY CANDIDATE 1/TMEM1"/>
    <property type="match status" value="1"/>
</dbReference>
<dbReference type="GO" id="GO:0034498">
    <property type="term" value="P:early endosome to Golgi transport"/>
    <property type="evidence" value="ECO:0007669"/>
    <property type="project" value="TreeGrafter"/>
</dbReference>
<keyword evidence="3" id="KW-0333">Golgi apparatus</keyword>
<dbReference type="InterPro" id="IPR055505">
    <property type="entry name" value="DUF7077"/>
</dbReference>
<proteinExistence type="predicted"/>
<dbReference type="GO" id="GO:1990071">
    <property type="term" value="C:TRAPPII protein complex"/>
    <property type="evidence" value="ECO:0007669"/>
    <property type="project" value="InterPro"/>
</dbReference>
<sequence length="1158" mass="129374">MNSQRVVATYAVNPAFQSSSAWSHFHAALLGILPLRDLHWKSSQRPSIRTILELSVNLLPLDNVPGERATSQIPSTLLERPLLNLLIVNCENLDLEKYRTVLKKQIKDWHNTVSTRKNQEWLIIHVVPPDAKAPTGNFFQLKGSVLDKIKADFNVDKRDRCAQVVWSSNNDNPAAWAELIKRLKEGILLAFDTAVTQKEEEVRRSESQRQMPGWNFCNFFILKESLATSFEAVNLTEDAITQFDELEASFYQVLQEKNLSWFGTLAAPTARDDSAPLLSPTRKPYRDLIIANTISIFDFRTYLLARQCIALARAGRIPEVARKVTAFLGAFGKRLKQAESTLPTLFIESWTYSSALSVVDQCERWVLDLPSEGLNMKPIHAGNGELVELARYQLDILGVKMGFLPPQATIQASPSSVDPAPLSISQPDLIAALGDQERFYDLYVTVTNRALDLYVKAGRKKFAVKHHAALAALDIHRRRFEQGFTTYRSLPAHYGPGRWHAMEAFMFSRAMDVHAMSEKEQDREWVHLLLSYLKSFVEDRGDYLLLHDDEKTAYISQLVAAVTDAVGRLEEDLPYLDHPMISLRTAPTTRVAEDQDGHYVDVVIDNHLICPIPGESLTISFSGRESDRMSFTASIGSFPPGKSTVTLFCPVSCPGTYILDTSEVRLSKLHLQWNHKKAASRNAVAEYKVLKIPKDPMAFDVRLREPRTVELGKPTPLSLDVFSGRNDIASVTLKLSSAGVTYVTAEATTSADVGHLEGKEDLIVLTDIPPGTSMKIEVPRLEANAQHLLRVNFSIEFTTTGDGALTRVAHMNRTVGMALPLSVNVEDFFRKDRLVSKFSISATGHQQVRIRDARLESKEEDGPRITGCVTKERDIVTVTGSNPATFMFVIASHQITTARQALSLCVRYRMLREEVETLVDDTIEAVLTGSEKMPTRRGALKQPIVKALQSNAAWVDTYNLTGELHVPELLEHDTDEREAMDDVISRLRSKVAKTQHDEGWREMRIPVDIPHMDVVATARIRLDSPNLTDNALYAGQPILATVTVGVSLRWSGSPRQGVQHKMQYQIDEIVRDWLVCGRKRGWFVAKDGETFSVSITLIALRHGELPLPKISIRAAPGESASTMDSIRIVSTDVHQAHGAETVLVLARAGRTTYVVATD</sequence>
<dbReference type="STRING" id="1884261.A0A5C3R1R4"/>
<keyword evidence="8" id="KW-1185">Reference proteome</keyword>